<keyword evidence="2" id="KW-0446">Lipid-binding</keyword>
<evidence type="ECO:0000313" key="3">
    <source>
        <dbReference type="EMBL" id="RXI54261.1"/>
    </source>
</evidence>
<protein>
    <submittedName>
        <fullName evidence="3">DegV family protein</fullName>
    </submittedName>
</protein>
<dbReference type="Pfam" id="PF02645">
    <property type="entry name" value="DegV"/>
    <property type="match status" value="1"/>
</dbReference>
<dbReference type="PANTHER" id="PTHR33434">
    <property type="entry name" value="DEGV DOMAIN-CONTAINING PROTEIN DR_1986-RELATED"/>
    <property type="match status" value="1"/>
</dbReference>
<dbReference type="Gene3D" id="3.40.50.10170">
    <property type="match status" value="1"/>
</dbReference>
<dbReference type="EMBL" id="QMAU01000041">
    <property type="protein sequence ID" value="RXI54261.1"/>
    <property type="molecule type" value="Genomic_DNA"/>
</dbReference>
<dbReference type="NCBIfam" id="TIGR00762">
    <property type="entry name" value="DegV"/>
    <property type="match status" value="1"/>
</dbReference>
<dbReference type="SUPFAM" id="SSF82549">
    <property type="entry name" value="DAK1/DegV-like"/>
    <property type="match status" value="1"/>
</dbReference>
<dbReference type="Proteomes" id="UP000290273">
    <property type="component" value="Unassembled WGS sequence"/>
</dbReference>
<organism evidence="3 4">
    <name type="scientific">Clostridium tetani</name>
    <dbReference type="NCBI Taxonomy" id="1513"/>
    <lineage>
        <taxon>Bacteria</taxon>
        <taxon>Bacillati</taxon>
        <taxon>Bacillota</taxon>
        <taxon>Clostridia</taxon>
        <taxon>Eubacteriales</taxon>
        <taxon>Clostridiaceae</taxon>
        <taxon>Clostridium</taxon>
    </lineage>
</organism>
<gene>
    <name evidence="3" type="ORF">DP131_10550</name>
</gene>
<dbReference type="RefSeq" id="WP_039260821.1">
    <property type="nucleotide sequence ID" value="NZ_CASHSW010000022.1"/>
</dbReference>
<dbReference type="PROSITE" id="PS51482">
    <property type="entry name" value="DEGV"/>
    <property type="match status" value="1"/>
</dbReference>
<dbReference type="Gene3D" id="3.30.1180.10">
    <property type="match status" value="1"/>
</dbReference>
<accession>A0ABY0ERX1</accession>
<comment type="caution">
    <text evidence="3">The sequence shown here is derived from an EMBL/GenBank/DDBJ whole genome shotgun (WGS) entry which is preliminary data.</text>
</comment>
<dbReference type="PANTHER" id="PTHR33434:SF3">
    <property type="entry name" value="DEGV DOMAIN-CONTAINING PROTEIN YITS"/>
    <property type="match status" value="1"/>
</dbReference>
<dbReference type="InterPro" id="IPR003797">
    <property type="entry name" value="DegV"/>
</dbReference>
<sequence>MEKIALITDTTAGLSEDIINKYNINVLPFRIIYKDREYKDRVDITPKEVYENLDKEMPKSSLPSIEDMENLFLKLKKEGYTHAIAVVLSSGLSGIYNAVKLVSENHPEINTYVCDSKSISIGEAVLVETCAEMIKKNEKFDNIIKEMDNLKKRCNLFFMVDTLEYLKRGGRIGKVSGTIGELLNIKPIIGVDKNDGKYYTVDKARGKKQSMNKLIDIVKKTLVNNRGYIYMAHGNGLENCKNVYENIRKLNNVAGIELRGEISPVAGAHSGPGLVGILIVEEF</sequence>
<comment type="function">
    <text evidence="1">May bind long-chain fatty acids, such as palmitate, and may play a role in lipid transport or fatty acid metabolism.</text>
</comment>
<evidence type="ECO:0000313" key="4">
    <source>
        <dbReference type="Proteomes" id="UP000290273"/>
    </source>
</evidence>
<dbReference type="InterPro" id="IPR050270">
    <property type="entry name" value="DegV_domain_contain"/>
</dbReference>
<evidence type="ECO:0000256" key="1">
    <source>
        <dbReference type="ARBA" id="ARBA00003238"/>
    </source>
</evidence>
<reference evidence="3 4" key="1">
    <citation type="submission" date="2018-06" db="EMBL/GenBank/DDBJ databases">
        <title>Genome conservation of Clostridium tetani.</title>
        <authorList>
            <person name="Bruggemann H."/>
            <person name="Popoff M.R."/>
        </authorList>
    </citation>
    <scope>NUCLEOTIDE SEQUENCE [LARGE SCALE GENOMIC DNA]</scope>
    <source>
        <strain evidence="3 4">63.05</strain>
    </source>
</reference>
<evidence type="ECO:0000256" key="2">
    <source>
        <dbReference type="ARBA" id="ARBA00023121"/>
    </source>
</evidence>
<name>A0ABY0ERX1_CLOTA</name>
<proteinExistence type="predicted"/>
<dbReference type="InterPro" id="IPR043168">
    <property type="entry name" value="DegV_C"/>
</dbReference>